<sequence>MKMNLSKPPLLLSILWVLAVASNFFMPSLLVAQTLSSHENSVLNEGKWVKISLETTGIYTLTYDELKKMGFSNPEKVGVYGYGGTLLSEQLKEAPLADLPAAPTYHHNNAIYFYGRGPTQWYYDTLRASYRHVTNHYSTKGYLFLSDITSPGVKKIEEAQLTSSGAPSEAKYYDALHLYEQELRTLKQSGRMLLGEPLLNGQTRRIPFDLGATPRVENTIKVNYAYVALPKTKSQGEFSLGINGNIFAKDPIHLSEDYSYSTYLSGIYHLRNGATTQVEGRRFDLEVTYLPSGDPAYLDYIEVQSMRALTYQQGEQMHIRRWTEKNQSMLFKVSELGSEGIVFAIDEKGVASLVKTQQNGSTHSFISNTLTSKGLPLEFIALRPQDALKPINSFPIKNQNVRGAETPSLIIISTKELKPEAERLALFHREKDEMKVLVVEQEEVFNEFSSGTPDATAYRLMAKHFYDRWQKEHPNEVYCPIQLLLFGDGASDNRKISDDWKQPAFLNTEFLLSYQSVNSLNIYSYTNDDYFGKLKAEEDAMSNGKRELCIGIGRFPVRTLAEAKIAVDKTIAYSENRDPGVWKTRATFVADNSDYPGIYSHLNHADQLANLTERLQPELILTKIYMDAHAKKTENGLTTFPTAKRQLHDAFDNGSLFVNYIGHGSPTAWADEQLMTLKDIQQFKYKHLPVWITATCDFCNFDNTQTSGGEVAFLNEKSGAIALFTTTRVVLDIDNQRLNELILKSLLDNKQKGTSQKLGNILRNAKNERGGNDTINKLNFMLIGDPALRLKLPTRRAVISSINDNSLDPSKDISIKALEQVVIKGSIQDVEESVDGNFSGQLYITVFDGGEDKQVHPSNVPPDTEKVTTYRDYSGVIYAGNTSIKNGYFEFSFIVPKDVSYSKLKGKINLYAYAPDTALEAMGVNRSLRIVEGTPSQEITDTTPPLIEHCYLNNPSLKDNFIVGTTPLLVAKVFDINGINITGGGVGHDISLVIDNRFDLSYNLNNYYTASETEAGKGEIIYMLPQLDEGDHTATLTVWDVFNNVTRHSFKFRVNKDLPPSATEARLYPNPSKRGEPINFELYTDNPGENLQAYIEVFDFTGKRVSISEEIQVQAGINAPIQLSWTPTTSYGTTIASGHYLYRWTIIGTNGKSATNTGKMLIVD</sequence>
<dbReference type="InterPro" id="IPR029030">
    <property type="entry name" value="Caspase-like_dom_sf"/>
</dbReference>
<evidence type="ECO:0000313" key="3">
    <source>
        <dbReference type="EMBL" id="SJZ79382.1"/>
    </source>
</evidence>
<dbReference type="Pfam" id="PF01364">
    <property type="entry name" value="Peptidase_C25"/>
    <property type="match status" value="1"/>
</dbReference>
<dbReference type="Gene3D" id="3.40.50.10390">
    <property type="entry name" value="Gingipain r, domain 1"/>
    <property type="match status" value="1"/>
</dbReference>
<reference evidence="4" key="1">
    <citation type="submission" date="2017-02" db="EMBL/GenBank/DDBJ databases">
        <authorList>
            <person name="Varghese N."/>
            <person name="Submissions S."/>
        </authorList>
    </citation>
    <scope>NUCLEOTIDE SEQUENCE [LARGE SCALE GENOMIC DNA]</scope>
    <source>
        <strain evidence="4">ATCC 51356</strain>
    </source>
</reference>
<keyword evidence="1" id="KW-0732">Signal</keyword>
<gene>
    <name evidence="3" type="ORF">SAMN02745171_01137</name>
</gene>
<dbReference type="Proteomes" id="UP000190121">
    <property type="component" value="Unassembled WGS sequence"/>
</dbReference>
<dbReference type="AlphaFoldDB" id="A0A1T4NJF1"/>
<dbReference type="NCBIfam" id="NF033707">
    <property type="entry name" value="T9SS_sortase"/>
    <property type="match status" value="1"/>
</dbReference>
<keyword evidence="4" id="KW-1185">Reference proteome</keyword>
<feature type="domain" description="Gingipain" evidence="2">
    <location>
        <begin position="410"/>
        <end position="790"/>
    </location>
</feature>
<proteinExistence type="predicted"/>
<name>A0A1T4NJF1_9PORP</name>
<dbReference type="Gene3D" id="3.40.50.1460">
    <property type="match status" value="1"/>
</dbReference>
<dbReference type="InterPro" id="IPR029031">
    <property type="entry name" value="Gingipain_N_sf"/>
</dbReference>
<organism evidence="3 4">
    <name type="scientific">Porphyromonas circumdentaria</name>
    <dbReference type="NCBI Taxonomy" id="29524"/>
    <lineage>
        <taxon>Bacteria</taxon>
        <taxon>Pseudomonadati</taxon>
        <taxon>Bacteroidota</taxon>
        <taxon>Bacteroidia</taxon>
        <taxon>Bacteroidales</taxon>
        <taxon>Porphyromonadaceae</taxon>
        <taxon>Porphyromonas</taxon>
    </lineage>
</organism>
<accession>A0A1T4NJF1</accession>
<evidence type="ECO:0000256" key="1">
    <source>
        <dbReference type="ARBA" id="ARBA00022729"/>
    </source>
</evidence>
<dbReference type="GO" id="GO:0006508">
    <property type="term" value="P:proteolysis"/>
    <property type="evidence" value="ECO:0007669"/>
    <property type="project" value="InterPro"/>
</dbReference>
<dbReference type="SUPFAM" id="SSF52129">
    <property type="entry name" value="Caspase-like"/>
    <property type="match status" value="1"/>
</dbReference>
<evidence type="ECO:0000259" key="2">
    <source>
        <dbReference type="Pfam" id="PF01364"/>
    </source>
</evidence>
<dbReference type="CDD" id="cd02258">
    <property type="entry name" value="Peptidase_C25_N"/>
    <property type="match status" value="1"/>
</dbReference>
<protein>
    <submittedName>
        <fullName evidence="3">Peptidase family C25</fullName>
    </submittedName>
</protein>
<evidence type="ECO:0000313" key="4">
    <source>
        <dbReference type="Proteomes" id="UP000190121"/>
    </source>
</evidence>
<dbReference type="GO" id="GO:0008234">
    <property type="term" value="F:cysteine-type peptidase activity"/>
    <property type="evidence" value="ECO:0007669"/>
    <property type="project" value="InterPro"/>
</dbReference>
<dbReference type="STRING" id="29524.SAMN02745171_01137"/>
<dbReference type="InterPro" id="IPR001769">
    <property type="entry name" value="Gingipain"/>
</dbReference>
<dbReference type="EMBL" id="FUXE01000011">
    <property type="protein sequence ID" value="SJZ79382.1"/>
    <property type="molecule type" value="Genomic_DNA"/>
</dbReference>